<gene>
    <name evidence="7" type="primary">LOC139033458</name>
</gene>
<evidence type="ECO:0000256" key="4">
    <source>
        <dbReference type="ARBA" id="ARBA00023242"/>
    </source>
</evidence>
<reference evidence="7" key="1">
    <citation type="submission" date="2025-08" db="UniProtKB">
        <authorList>
            <consortium name="RefSeq"/>
        </authorList>
    </citation>
    <scope>IDENTIFICATION</scope>
    <source>
        <tissue evidence="7">Tongue muscle</tissue>
    </source>
</reference>
<evidence type="ECO:0000256" key="2">
    <source>
        <dbReference type="ARBA" id="ARBA00006403"/>
    </source>
</evidence>
<keyword evidence="6" id="KW-1185">Reference proteome</keyword>
<dbReference type="SUPFAM" id="SSF46785">
    <property type="entry name" value="Winged helix' DNA-binding domain"/>
    <property type="match status" value="1"/>
</dbReference>
<evidence type="ECO:0000313" key="6">
    <source>
        <dbReference type="Proteomes" id="UP001652640"/>
    </source>
</evidence>
<dbReference type="Pfam" id="PF00447">
    <property type="entry name" value="HSF_DNA-bind"/>
    <property type="match status" value="1"/>
</dbReference>
<evidence type="ECO:0000313" key="7">
    <source>
        <dbReference type="RefSeq" id="XP_070318752.1"/>
    </source>
</evidence>
<protein>
    <submittedName>
        <fullName evidence="7">Heat shock transcription factor, X-linked-like</fullName>
    </submittedName>
</protein>
<dbReference type="Proteomes" id="UP001652640">
    <property type="component" value="Unplaced"/>
</dbReference>
<sequence length="291" mass="32385">MDHHSFRLLLEESTFQALREEPLFKRLHTECAALPGGEGSLLSLPFPRKWWTIINSHYFVSIWWEEDGTCVGINEELFENMERVGSDKVFETDCMKSFVCQLSLYGFSKVHQDVLTSLCLTTLLMEEPPVCVLSKVRAGEYLLGPGGRVGANLRAAGDRGWPAGKGVCKDRTGDQHDCLSYFAILSLGEPQLQFCCSPLFKRDSPHLLGKMKRREGVKSVSRQVALPIESLRLCFTWPPAQMAPPVMVVGPTTVPTQIFSLPRGQLPVAMLVPLCTTWMSVMAAGPDPKLT</sequence>
<dbReference type="GeneID" id="139033458"/>
<keyword evidence="3" id="KW-0238">DNA-binding</keyword>
<comment type="similarity">
    <text evidence="2">Belongs to the HSF family.</text>
</comment>
<dbReference type="Gene3D" id="1.10.10.10">
    <property type="entry name" value="Winged helix-like DNA-binding domain superfamily/Winged helix DNA-binding domain"/>
    <property type="match status" value="1"/>
</dbReference>
<dbReference type="InterPro" id="IPR036390">
    <property type="entry name" value="WH_DNA-bd_sf"/>
</dbReference>
<name>A0ABM4HT50_ODOVR</name>
<organism evidence="6 7">
    <name type="scientific">Odocoileus virginianus</name>
    <name type="common">White-tailed deer</name>
    <dbReference type="NCBI Taxonomy" id="9874"/>
    <lineage>
        <taxon>Eukaryota</taxon>
        <taxon>Metazoa</taxon>
        <taxon>Chordata</taxon>
        <taxon>Craniata</taxon>
        <taxon>Vertebrata</taxon>
        <taxon>Euteleostomi</taxon>
        <taxon>Mammalia</taxon>
        <taxon>Eutheria</taxon>
        <taxon>Laurasiatheria</taxon>
        <taxon>Artiodactyla</taxon>
        <taxon>Ruminantia</taxon>
        <taxon>Pecora</taxon>
        <taxon>Cervidae</taxon>
        <taxon>Odocoileinae</taxon>
        <taxon>Odocoileus</taxon>
    </lineage>
</organism>
<dbReference type="RefSeq" id="XP_070318752.1">
    <property type="nucleotide sequence ID" value="XM_070462651.1"/>
</dbReference>
<dbReference type="InterPro" id="IPR036388">
    <property type="entry name" value="WH-like_DNA-bd_sf"/>
</dbReference>
<evidence type="ECO:0000256" key="1">
    <source>
        <dbReference type="ARBA" id="ARBA00004123"/>
    </source>
</evidence>
<proteinExistence type="inferred from homology"/>
<dbReference type="InterPro" id="IPR000232">
    <property type="entry name" value="HSF_DNA-bd"/>
</dbReference>
<keyword evidence="4" id="KW-0539">Nucleus</keyword>
<accession>A0ABM4HT50</accession>
<evidence type="ECO:0000259" key="5">
    <source>
        <dbReference type="Pfam" id="PF00447"/>
    </source>
</evidence>
<evidence type="ECO:0000256" key="3">
    <source>
        <dbReference type="ARBA" id="ARBA00023125"/>
    </source>
</evidence>
<feature type="domain" description="HSF-type DNA-binding" evidence="5">
    <location>
        <begin position="46"/>
        <end position="113"/>
    </location>
</feature>
<comment type="subcellular location">
    <subcellularLocation>
        <location evidence="1">Nucleus</location>
    </subcellularLocation>
</comment>